<dbReference type="Pfam" id="PF00176">
    <property type="entry name" value="SNF2-rel_dom"/>
    <property type="match status" value="1"/>
</dbReference>
<dbReference type="SMART" id="SM00490">
    <property type="entry name" value="HELICc"/>
    <property type="match status" value="1"/>
</dbReference>
<dbReference type="GO" id="GO:0004386">
    <property type="term" value="F:helicase activity"/>
    <property type="evidence" value="ECO:0007669"/>
    <property type="project" value="UniProtKB-KW"/>
</dbReference>
<dbReference type="Pfam" id="PF00271">
    <property type="entry name" value="Helicase_C"/>
    <property type="match status" value="1"/>
</dbReference>
<evidence type="ECO:0000259" key="5">
    <source>
        <dbReference type="PROSITE" id="PS51194"/>
    </source>
</evidence>
<dbReference type="RefSeq" id="WP_166255761.1">
    <property type="nucleotide sequence ID" value="NZ_JAAMOW010000004.1"/>
</dbReference>
<dbReference type="InterPro" id="IPR000330">
    <property type="entry name" value="SNF2_N"/>
</dbReference>
<dbReference type="Gene3D" id="3.40.50.300">
    <property type="entry name" value="P-loop containing nucleotide triphosphate hydrolases"/>
    <property type="match status" value="1"/>
</dbReference>
<feature type="region of interest" description="Disordered" evidence="3">
    <location>
        <begin position="55"/>
        <end position="74"/>
    </location>
</feature>
<evidence type="ECO:0000256" key="1">
    <source>
        <dbReference type="ARBA" id="ARBA00022801"/>
    </source>
</evidence>
<dbReference type="PROSITE" id="PS51192">
    <property type="entry name" value="HELICASE_ATP_BIND_1"/>
    <property type="match status" value="1"/>
</dbReference>
<dbReference type="CDD" id="cd18793">
    <property type="entry name" value="SF2_C_SNF"/>
    <property type="match status" value="1"/>
</dbReference>
<organism evidence="6 7">
    <name type="scientific">Solimonas terrae</name>
    <dbReference type="NCBI Taxonomy" id="1396819"/>
    <lineage>
        <taxon>Bacteria</taxon>
        <taxon>Pseudomonadati</taxon>
        <taxon>Pseudomonadota</taxon>
        <taxon>Gammaproteobacteria</taxon>
        <taxon>Nevskiales</taxon>
        <taxon>Nevskiaceae</taxon>
        <taxon>Solimonas</taxon>
    </lineage>
</organism>
<feature type="domain" description="Helicase C-terminal" evidence="5">
    <location>
        <begin position="813"/>
        <end position="972"/>
    </location>
</feature>
<keyword evidence="1" id="KW-0378">Hydrolase</keyword>
<evidence type="ECO:0000256" key="3">
    <source>
        <dbReference type="SAM" id="MobiDB-lite"/>
    </source>
</evidence>
<reference evidence="6 7" key="1">
    <citation type="journal article" date="2014" name="Int. J. Syst. Evol. Microbiol.">
        <title>Solimonas terrae sp. nov., isolated from soil.</title>
        <authorList>
            <person name="Kim S.J."/>
            <person name="Moon J.Y."/>
            <person name="Weon H.Y."/>
            <person name="Ahn J.H."/>
            <person name="Chen W.M."/>
            <person name="Kwon S.W."/>
        </authorList>
    </citation>
    <scope>NUCLEOTIDE SEQUENCE [LARGE SCALE GENOMIC DNA]</scope>
    <source>
        <strain evidence="6 7">KIS83-12</strain>
    </source>
</reference>
<evidence type="ECO:0000313" key="7">
    <source>
        <dbReference type="Proteomes" id="UP000472676"/>
    </source>
</evidence>
<dbReference type="CDD" id="cd18012">
    <property type="entry name" value="DEXQc_arch_SWI2_SNF2"/>
    <property type="match status" value="1"/>
</dbReference>
<dbReference type="InterPro" id="IPR038718">
    <property type="entry name" value="SNF2-like_sf"/>
</dbReference>
<keyword evidence="2 6" id="KW-0067">ATP-binding</keyword>
<proteinExistence type="predicted"/>
<dbReference type="InterPro" id="IPR001650">
    <property type="entry name" value="Helicase_C-like"/>
</dbReference>
<dbReference type="EMBL" id="JAAMOW010000004">
    <property type="protein sequence ID" value="NGY05104.1"/>
    <property type="molecule type" value="Genomic_DNA"/>
</dbReference>
<protein>
    <submittedName>
        <fullName evidence="6">DEAD/DEAH box helicase</fullName>
    </submittedName>
</protein>
<dbReference type="InterPro" id="IPR027417">
    <property type="entry name" value="P-loop_NTPase"/>
</dbReference>
<feature type="domain" description="Helicase ATP-binding" evidence="4">
    <location>
        <begin position="528"/>
        <end position="688"/>
    </location>
</feature>
<sequence>MVARAPAGELQAWMAGLTPDALAFDDGAVCLLYLLDHEAELPQRPTLTVVSARRRNDGSYGSVQPQPKAAHSHARQVTEFDRRLLQFVEKRQTADTAPWRLEAAWGVEVLIALAGSGRCHWQSEQAPALSIDATMPGRFQWQLGDDGRSYLQMVTEDATRVLPLQPPWYVDVSHARLGAVDSGVPAALAHQLLCASPAGPAEVGELAARWPAALGDYVAQVPPPPAVRFRRRRDVEPVPVLALRQTWLPQSWAREEAIDAASLSFDYAGLRCAPDTPPGPLTRVQNGQVTQIERQLPIEREMLARLHRARLETVYDYYHRPTALLAPPPSIGRIGWVDFLAGEAPKLRADGWRLEIDPDFPWRLHEPDADWALQIDDRGGWFDVGMQISIDGRETPLLPLLVALLRQSGDRLTPARLRALPDDAPLIVRDDAGRAICLPAARVKPILATLIELYDEHALQADGSLRLPRWSGVLLDDLGAAADLQRRGSEALHDWNAQLRAARDTLVPPDGLQAELRAYQREGLAWLQLLRTRGFGGVLADDMGLGKTVQTLAHLLIEKNEGRLDRPALVVAPTSLIFNWRREAARFAPGLRVLVLHGGDRRRLFAAMRHADLVLTTYALLGRDLEALRKQPWHLLVLDEAQNIKNPRSKAAQSAARLDARHRLCLSGTPLENHLGELWSLFHFLMPGYLGDDQQFRLRFRQPIEKHDDAEARVQLARRVAPFLLRRTKGEVASELPPRTEIIRSVALEGGQRDLYETVRAAMQEEVQAEIERRGLSQSRIALLAALLRLRQICCDPRLLNTEEASRVRESAKLELLMTLLPEMLREGRRILLFSQFTSMLALIEAALRERGIDYLLLTGATRDRESLVDRFQREEVPLFLISLKAGGVGLNLTAADTVIHYDPWWNPAVENQATDRAHRIGQDKPVFVYKLLSEGTVEEKIAELQARKRALAEALFADSAESLALDGAELAELLAPLE</sequence>
<keyword evidence="2 6" id="KW-0347">Helicase</keyword>
<dbReference type="Proteomes" id="UP000472676">
    <property type="component" value="Unassembled WGS sequence"/>
</dbReference>
<keyword evidence="7" id="KW-1185">Reference proteome</keyword>
<evidence type="ECO:0000313" key="6">
    <source>
        <dbReference type="EMBL" id="NGY05104.1"/>
    </source>
</evidence>
<dbReference type="AlphaFoldDB" id="A0A6M2BRY7"/>
<name>A0A6M2BRY7_9GAMM</name>
<comment type="caution">
    <text evidence="6">The sequence shown here is derived from an EMBL/GenBank/DDBJ whole genome shotgun (WGS) entry which is preliminary data.</text>
</comment>
<dbReference type="InterPro" id="IPR049730">
    <property type="entry name" value="SNF2/RAD54-like_C"/>
</dbReference>
<keyword evidence="2 6" id="KW-0547">Nucleotide-binding</keyword>
<gene>
    <name evidence="6" type="ORF">G7Y85_10020</name>
</gene>
<evidence type="ECO:0000259" key="4">
    <source>
        <dbReference type="PROSITE" id="PS51192"/>
    </source>
</evidence>
<dbReference type="PROSITE" id="PS51194">
    <property type="entry name" value="HELICASE_CTER"/>
    <property type="match status" value="1"/>
</dbReference>
<dbReference type="PANTHER" id="PTHR10799">
    <property type="entry name" value="SNF2/RAD54 HELICASE FAMILY"/>
    <property type="match status" value="1"/>
</dbReference>
<evidence type="ECO:0000256" key="2">
    <source>
        <dbReference type="ARBA" id="ARBA00022806"/>
    </source>
</evidence>
<dbReference type="SMART" id="SM00487">
    <property type="entry name" value="DEXDc"/>
    <property type="match status" value="1"/>
</dbReference>
<dbReference type="GO" id="GO:0016787">
    <property type="term" value="F:hydrolase activity"/>
    <property type="evidence" value="ECO:0007669"/>
    <property type="project" value="UniProtKB-KW"/>
</dbReference>
<dbReference type="SUPFAM" id="SSF52540">
    <property type="entry name" value="P-loop containing nucleoside triphosphate hydrolases"/>
    <property type="match status" value="2"/>
</dbReference>
<accession>A0A6M2BRY7</accession>
<dbReference type="GO" id="GO:0005524">
    <property type="term" value="F:ATP binding"/>
    <property type="evidence" value="ECO:0007669"/>
    <property type="project" value="InterPro"/>
</dbReference>
<dbReference type="InterPro" id="IPR014001">
    <property type="entry name" value="Helicase_ATP-bd"/>
</dbReference>
<dbReference type="Gene3D" id="3.40.50.10810">
    <property type="entry name" value="Tandem AAA-ATPase domain"/>
    <property type="match status" value="1"/>
</dbReference>